<evidence type="ECO:0000313" key="1">
    <source>
        <dbReference type="EMBL" id="MDS1821081.1"/>
    </source>
</evidence>
<comment type="caution">
    <text evidence="1">The sequence shown here is derived from an EMBL/GenBank/DDBJ whole genome shotgun (WGS) entry which is preliminary data.</text>
</comment>
<reference evidence="1" key="1">
    <citation type="submission" date="2023-06" db="EMBL/GenBank/DDBJ databases">
        <title>Genomic Diversity of Vibrio spp. and Metagenomic Analysis of Pathogens in Florida Gulf Coastal Waters Following Hurricane Ian.</title>
        <authorList>
            <person name="Brumfield K.D."/>
        </authorList>
    </citation>
    <scope>NUCLEOTIDE SEQUENCE</scope>
    <source>
        <strain evidence="1">WBS2B-138</strain>
    </source>
</reference>
<dbReference type="RefSeq" id="WP_311019905.1">
    <property type="nucleotide sequence ID" value="NZ_JAUHGG010000003.1"/>
</dbReference>
<sequence length="49" mass="5562">MNYYLIDTAGRFFDGVGFRTYCHHDALKLSKEKATSLKALHKNSEVTAI</sequence>
<dbReference type="EMBL" id="JAUHGG010000003">
    <property type="protein sequence ID" value="MDS1821081.1"/>
    <property type="molecule type" value="Genomic_DNA"/>
</dbReference>
<protein>
    <submittedName>
        <fullName evidence="1">Uncharacterized protein</fullName>
    </submittedName>
</protein>
<accession>A0AAW8PXZ7</accession>
<organism evidence="1 2">
    <name type="scientific">Vibrio parahaemolyticus</name>
    <dbReference type="NCBI Taxonomy" id="670"/>
    <lineage>
        <taxon>Bacteria</taxon>
        <taxon>Pseudomonadati</taxon>
        <taxon>Pseudomonadota</taxon>
        <taxon>Gammaproteobacteria</taxon>
        <taxon>Vibrionales</taxon>
        <taxon>Vibrionaceae</taxon>
        <taxon>Vibrio</taxon>
    </lineage>
</organism>
<name>A0AAW8PXZ7_VIBPH</name>
<evidence type="ECO:0000313" key="2">
    <source>
        <dbReference type="Proteomes" id="UP001253193"/>
    </source>
</evidence>
<dbReference type="AlphaFoldDB" id="A0AAW8PXZ7"/>
<proteinExistence type="predicted"/>
<dbReference type="Proteomes" id="UP001253193">
    <property type="component" value="Unassembled WGS sequence"/>
</dbReference>
<gene>
    <name evidence="1" type="ORF">QX249_10455</name>
</gene>